<evidence type="ECO:0000256" key="13">
    <source>
        <dbReference type="ARBA" id="ARBA00052325"/>
    </source>
</evidence>
<keyword evidence="3 15" id="KW-0813">Transport</keyword>
<dbReference type="Pfam" id="PF22919">
    <property type="entry name" value="ATP-synt_VA_C"/>
    <property type="match status" value="1"/>
</dbReference>
<comment type="catalytic activity">
    <reaction evidence="15">
        <text>ATP + H2O + 4 H(+)(in) = ADP + phosphate + 5 H(+)(out)</text>
        <dbReference type="Rhea" id="RHEA:57720"/>
        <dbReference type="ChEBI" id="CHEBI:15377"/>
        <dbReference type="ChEBI" id="CHEBI:15378"/>
        <dbReference type="ChEBI" id="CHEBI:30616"/>
        <dbReference type="ChEBI" id="CHEBI:43474"/>
        <dbReference type="ChEBI" id="CHEBI:456216"/>
        <dbReference type="EC" id="7.1.2.2"/>
    </reaction>
</comment>
<dbReference type="CDD" id="cd18115">
    <property type="entry name" value="ATP-synt_F1_beta_N"/>
    <property type="match status" value="1"/>
</dbReference>
<organism evidence="17 18">
    <name type="scientific">Vagococcus coleopterorum</name>
    <dbReference type="NCBI Taxonomy" id="2714946"/>
    <lineage>
        <taxon>Bacteria</taxon>
        <taxon>Bacillati</taxon>
        <taxon>Bacillota</taxon>
        <taxon>Bacilli</taxon>
        <taxon>Lactobacillales</taxon>
        <taxon>Enterococcaceae</taxon>
        <taxon>Vagococcus</taxon>
    </lineage>
</organism>
<name>A0A6G8AP19_9ENTE</name>
<dbReference type="InterPro" id="IPR036121">
    <property type="entry name" value="ATPase_F1/V1/A1_a/bsu_N_sf"/>
</dbReference>
<keyword evidence="12 15" id="KW-0066">ATP synthesis</keyword>
<dbReference type="AlphaFoldDB" id="A0A6G8AP19"/>
<dbReference type="GO" id="GO:0046962">
    <property type="term" value="F:sodium-transporting ATPase activity, rotational mechanism"/>
    <property type="evidence" value="ECO:0007669"/>
    <property type="project" value="UniProtKB-EC"/>
</dbReference>
<dbReference type="Proteomes" id="UP000500890">
    <property type="component" value="Chromosome"/>
</dbReference>
<dbReference type="GO" id="GO:0045259">
    <property type="term" value="C:proton-transporting ATP synthase complex"/>
    <property type="evidence" value="ECO:0007669"/>
    <property type="project" value="UniProtKB-KW"/>
</dbReference>
<dbReference type="GO" id="GO:0005886">
    <property type="term" value="C:plasma membrane"/>
    <property type="evidence" value="ECO:0007669"/>
    <property type="project" value="UniProtKB-SubCell"/>
</dbReference>
<evidence type="ECO:0000256" key="10">
    <source>
        <dbReference type="ARBA" id="ARBA00023136"/>
    </source>
</evidence>
<dbReference type="InterPro" id="IPR000194">
    <property type="entry name" value="ATPase_F1/V1/A1_a/bsu_nucl-bd"/>
</dbReference>
<evidence type="ECO:0000256" key="12">
    <source>
        <dbReference type="ARBA" id="ARBA00023310"/>
    </source>
</evidence>
<dbReference type="FunFam" id="1.10.1140.10:FF:000001">
    <property type="entry name" value="ATP synthase subunit beta"/>
    <property type="match status" value="1"/>
</dbReference>
<evidence type="ECO:0000256" key="8">
    <source>
        <dbReference type="ARBA" id="ARBA00022967"/>
    </source>
</evidence>
<dbReference type="EMBL" id="CP049886">
    <property type="protein sequence ID" value="QIL46675.1"/>
    <property type="molecule type" value="Genomic_DNA"/>
</dbReference>
<dbReference type="CDD" id="cd18110">
    <property type="entry name" value="ATP-synt_F1_beta_C"/>
    <property type="match status" value="1"/>
</dbReference>
<evidence type="ECO:0000256" key="6">
    <source>
        <dbReference type="ARBA" id="ARBA00022781"/>
    </source>
</evidence>
<keyword evidence="10 15" id="KW-0472">Membrane</keyword>
<comment type="function">
    <text evidence="14">Produces ATP from ADP in the presence of a sodium ion gradient across the membrane. The beta chain is the catalytic subunit.</text>
</comment>
<evidence type="ECO:0000256" key="3">
    <source>
        <dbReference type="ARBA" id="ARBA00022448"/>
    </source>
</evidence>
<dbReference type="EC" id="7.1.2.2" evidence="15"/>
<dbReference type="SUPFAM" id="SSF47917">
    <property type="entry name" value="C-terminal domain of alpha and beta subunits of F1 ATP synthase"/>
    <property type="match status" value="1"/>
</dbReference>
<dbReference type="PANTHER" id="PTHR15184">
    <property type="entry name" value="ATP SYNTHASE"/>
    <property type="match status" value="1"/>
</dbReference>
<dbReference type="HAMAP" id="MF_01347">
    <property type="entry name" value="ATP_synth_beta_bact"/>
    <property type="match status" value="1"/>
</dbReference>
<comment type="subcellular location">
    <subcellularLocation>
        <location evidence="1 15">Cell membrane</location>
        <topology evidence="1 15">Peripheral membrane protein</topology>
    </subcellularLocation>
</comment>
<dbReference type="KEGG" id="vah:G7081_06085"/>
<protein>
    <recommendedName>
        <fullName evidence="15">ATP synthase subunit beta</fullName>
        <ecNumber evidence="15">7.1.2.2</ecNumber>
    </recommendedName>
    <alternativeName>
        <fullName evidence="15">ATP synthase F1 sector subunit beta</fullName>
    </alternativeName>
    <alternativeName>
        <fullName evidence="15">F-ATPase subunit beta</fullName>
    </alternativeName>
</protein>
<dbReference type="InterPro" id="IPR050053">
    <property type="entry name" value="ATPase_alpha/beta_chains"/>
</dbReference>
<dbReference type="PANTHER" id="PTHR15184:SF71">
    <property type="entry name" value="ATP SYNTHASE SUBUNIT BETA, MITOCHONDRIAL"/>
    <property type="match status" value="1"/>
</dbReference>
<evidence type="ECO:0000313" key="18">
    <source>
        <dbReference type="Proteomes" id="UP000500890"/>
    </source>
</evidence>
<evidence type="ECO:0000256" key="14">
    <source>
        <dbReference type="ARBA" id="ARBA00059242"/>
    </source>
</evidence>
<dbReference type="InterPro" id="IPR004100">
    <property type="entry name" value="ATPase_F1/V1/A1_a/bsu_N"/>
</dbReference>
<keyword evidence="9 15" id="KW-0406">Ion transport</keyword>
<comment type="catalytic activity">
    <reaction evidence="13">
        <text>4 Na(+)(in) + ATP + H2O = 4 Na(+)(out) + ADP + phosphate + H(+)</text>
        <dbReference type="Rhea" id="RHEA:58156"/>
        <dbReference type="ChEBI" id="CHEBI:15377"/>
        <dbReference type="ChEBI" id="CHEBI:15378"/>
        <dbReference type="ChEBI" id="CHEBI:29101"/>
        <dbReference type="ChEBI" id="CHEBI:30616"/>
        <dbReference type="ChEBI" id="CHEBI:43474"/>
        <dbReference type="ChEBI" id="CHEBI:456216"/>
        <dbReference type="EC" id="7.2.2.1"/>
    </reaction>
</comment>
<dbReference type="NCBIfam" id="TIGR01039">
    <property type="entry name" value="atpD"/>
    <property type="match status" value="1"/>
</dbReference>
<dbReference type="Pfam" id="PF02874">
    <property type="entry name" value="ATP-synt_ab_N"/>
    <property type="match status" value="1"/>
</dbReference>
<gene>
    <name evidence="15 17" type="primary">atpD</name>
    <name evidence="17" type="ORF">G7081_06085</name>
</gene>
<evidence type="ECO:0000256" key="9">
    <source>
        <dbReference type="ARBA" id="ARBA00023065"/>
    </source>
</evidence>
<keyword evidence="5 15" id="KW-0547">Nucleotide-binding</keyword>
<dbReference type="InterPro" id="IPR003593">
    <property type="entry name" value="AAA+_ATPase"/>
</dbReference>
<evidence type="ECO:0000313" key="17">
    <source>
        <dbReference type="EMBL" id="QIL46675.1"/>
    </source>
</evidence>
<keyword evidence="8 15" id="KW-1278">Translocase</keyword>
<dbReference type="InterPro" id="IPR024034">
    <property type="entry name" value="ATPase_F1/V1_b/a_C"/>
</dbReference>
<dbReference type="GO" id="GO:0046933">
    <property type="term" value="F:proton-transporting ATP synthase activity, rotational mechanism"/>
    <property type="evidence" value="ECO:0007669"/>
    <property type="project" value="UniProtKB-UniRule"/>
</dbReference>
<dbReference type="PROSITE" id="PS00152">
    <property type="entry name" value="ATPASE_ALPHA_BETA"/>
    <property type="match status" value="1"/>
</dbReference>
<dbReference type="SUPFAM" id="SSF52540">
    <property type="entry name" value="P-loop containing nucleoside triphosphate hydrolases"/>
    <property type="match status" value="1"/>
</dbReference>
<keyword evidence="4 15" id="KW-1003">Cell membrane</keyword>
<feature type="domain" description="AAA+ ATPase" evidence="16">
    <location>
        <begin position="146"/>
        <end position="331"/>
    </location>
</feature>
<evidence type="ECO:0000256" key="4">
    <source>
        <dbReference type="ARBA" id="ARBA00022475"/>
    </source>
</evidence>
<keyword evidence="6 15" id="KW-0375">Hydrogen ion transport</keyword>
<keyword evidence="11 15" id="KW-0139">CF(1)</keyword>
<dbReference type="SUPFAM" id="SSF50615">
    <property type="entry name" value="N-terminal domain of alpha and beta subunits of F1 ATP synthase"/>
    <property type="match status" value="1"/>
</dbReference>
<dbReference type="InterPro" id="IPR027417">
    <property type="entry name" value="P-loop_NTPase"/>
</dbReference>
<evidence type="ECO:0000256" key="7">
    <source>
        <dbReference type="ARBA" id="ARBA00022840"/>
    </source>
</evidence>
<keyword evidence="18" id="KW-1185">Reference proteome</keyword>
<dbReference type="SMART" id="SM00382">
    <property type="entry name" value="AAA"/>
    <property type="match status" value="1"/>
</dbReference>
<dbReference type="Gene3D" id="1.10.1140.10">
    <property type="entry name" value="Bovine Mitochondrial F1-atpase, Atp Synthase Beta Chain, Chain D, domain 3"/>
    <property type="match status" value="1"/>
</dbReference>
<dbReference type="Gene3D" id="3.40.50.300">
    <property type="entry name" value="P-loop containing nucleotide triphosphate hydrolases"/>
    <property type="match status" value="1"/>
</dbReference>
<proteinExistence type="inferred from homology"/>
<dbReference type="Pfam" id="PF00006">
    <property type="entry name" value="ATP-synt_ab"/>
    <property type="match status" value="1"/>
</dbReference>
<dbReference type="GO" id="GO:0005524">
    <property type="term" value="F:ATP binding"/>
    <property type="evidence" value="ECO:0007669"/>
    <property type="project" value="UniProtKB-UniRule"/>
</dbReference>
<reference evidence="17 18" key="1">
    <citation type="submission" date="2020-03" db="EMBL/GenBank/DDBJ databases">
        <title>Vagococcus sp. nov., isolated from beetles.</title>
        <authorList>
            <person name="Hyun D.-W."/>
            <person name="Bae J.-W."/>
        </authorList>
    </citation>
    <scope>NUCLEOTIDE SEQUENCE [LARGE SCALE GENOMIC DNA]</scope>
    <source>
        <strain evidence="17 18">HDW17A</strain>
    </source>
</reference>
<dbReference type="FunFam" id="2.40.10.170:FF:000005">
    <property type="entry name" value="ATP synthase subunit beta"/>
    <property type="match status" value="1"/>
</dbReference>
<dbReference type="CDD" id="cd01133">
    <property type="entry name" value="F1-ATPase_beta_CD"/>
    <property type="match status" value="1"/>
</dbReference>
<comment type="similarity">
    <text evidence="2 15">Belongs to the ATPase alpha/beta chains family.</text>
</comment>
<dbReference type="InterPro" id="IPR020003">
    <property type="entry name" value="ATPase_a/bsu_AS"/>
</dbReference>
<evidence type="ECO:0000256" key="5">
    <source>
        <dbReference type="ARBA" id="ARBA00022741"/>
    </source>
</evidence>
<keyword evidence="7 15" id="KW-0067">ATP-binding</keyword>
<dbReference type="RefSeq" id="WP_166008063.1">
    <property type="nucleotide sequence ID" value="NZ_CP049886.1"/>
</dbReference>
<dbReference type="FunFam" id="3.40.50.300:FF:000004">
    <property type="entry name" value="ATP synthase subunit beta"/>
    <property type="match status" value="1"/>
</dbReference>
<feature type="binding site" evidence="15">
    <location>
        <begin position="154"/>
        <end position="161"/>
    </location>
    <ligand>
        <name>ATP</name>
        <dbReference type="ChEBI" id="CHEBI:30616"/>
    </ligand>
</feature>
<evidence type="ECO:0000256" key="2">
    <source>
        <dbReference type="ARBA" id="ARBA00008936"/>
    </source>
</evidence>
<dbReference type="Gene3D" id="2.40.10.170">
    <property type="match status" value="1"/>
</dbReference>
<sequence>MNSGKIVQVIGPVVDVEFSADQSLPEINNALVVYKADTKQKVVLEVALELGDGVIRSIAMESTDGLQRGMEVLDTGASISVPVGKETLGRVFNVLGETIDLDEPLSDDIEKSSIHKKAPTFDELATSTEILETGIKVIDLLAPYLKGGKVGLFGGAGVGKTVLIQELINNIAQEHGGISVFSGVGERTREGNDLYFEMKESGVIEKTAMVFGQMNEPPGARMRVALTGLTIAEYFRDVEGQDVLLFIDNIFRFTQAGSEVSALLGRMPSAVGYQPTLATEMGQLQERITSTQKGSVTSIQAIYVPADDYTDPAPATAFAHLDATTNLERRLTEMGIYPAVDPLASTSGALAPEIVGAEHYKVATEVQHILQRYRELQDIIAILGMDELSDEEKVLVGRARRIQFFLSQNFHVAEQFTGQPGSYVPVKETVRGFKEILEGKHDDLPEEAFRSVGSIDAVIEKAKSLGY</sequence>
<comment type="function">
    <text evidence="15">Produces ATP from ADP in the presence of a proton gradient across the membrane. The catalytic sites are hosted primarily by the beta subunits.</text>
</comment>
<evidence type="ECO:0000256" key="11">
    <source>
        <dbReference type="ARBA" id="ARBA00023196"/>
    </source>
</evidence>
<dbReference type="InterPro" id="IPR005722">
    <property type="entry name" value="ATP_synth_F1_bsu"/>
</dbReference>
<dbReference type="InterPro" id="IPR055190">
    <property type="entry name" value="ATP-synt_VA_C"/>
</dbReference>
<evidence type="ECO:0000259" key="16">
    <source>
        <dbReference type="SMART" id="SM00382"/>
    </source>
</evidence>
<evidence type="ECO:0000256" key="1">
    <source>
        <dbReference type="ARBA" id="ARBA00004202"/>
    </source>
</evidence>
<evidence type="ECO:0000256" key="15">
    <source>
        <dbReference type="HAMAP-Rule" id="MF_01347"/>
    </source>
</evidence>
<accession>A0A6G8AP19</accession>